<gene>
    <name evidence="2" type="ORF">M0812_06995</name>
</gene>
<protein>
    <submittedName>
        <fullName evidence="2">Uncharacterized protein</fullName>
    </submittedName>
</protein>
<feature type="compositionally biased region" description="Acidic residues" evidence="1">
    <location>
        <begin position="152"/>
        <end position="161"/>
    </location>
</feature>
<sequence length="320" mass="38005">MDIAVPSLKYYNFKNELFQIHTHYSKELTTEEDQGQLQILLKKKENKKFLFRSISKITKHFDEVERCPVANDEIYLLFEKRPVIQDKNITFLRNNKQLKLDQNRYHFAIGILTEEMKKQIQSSSETETDTTGESDINKESDEKEQKEQFEKNDDESEESDDNATQTEESKENQEKDNDKVEDEESDENDNEESKEEEGEKEIDNNEEKETIDLIQTPRKKKGGFVHSVINFAKYISPWKRGEDNLPKTEQKKKEELEKDLERKRTFQENSEEESENEQVIVNCDNDEDEDENEKKEIIEQKKKRKKIIDNKSNLNTNDDD</sequence>
<proteinExistence type="predicted"/>
<evidence type="ECO:0000313" key="2">
    <source>
        <dbReference type="EMBL" id="KAJ3450804.1"/>
    </source>
</evidence>
<feature type="compositionally biased region" description="Basic and acidic residues" evidence="1">
    <location>
        <begin position="167"/>
        <end position="178"/>
    </location>
</feature>
<comment type="caution">
    <text evidence="2">The sequence shown here is derived from an EMBL/GenBank/DDBJ whole genome shotgun (WGS) entry which is preliminary data.</text>
</comment>
<dbReference type="Proteomes" id="UP001146793">
    <property type="component" value="Unassembled WGS sequence"/>
</dbReference>
<organism evidence="2 3">
    <name type="scientific">Anaeramoeba flamelloides</name>
    <dbReference type="NCBI Taxonomy" id="1746091"/>
    <lineage>
        <taxon>Eukaryota</taxon>
        <taxon>Metamonada</taxon>
        <taxon>Anaeramoebidae</taxon>
        <taxon>Anaeramoeba</taxon>
    </lineage>
</organism>
<feature type="compositionally biased region" description="Acidic residues" evidence="1">
    <location>
        <begin position="179"/>
        <end position="200"/>
    </location>
</feature>
<dbReference type="AlphaFoldDB" id="A0AAV8AF40"/>
<feature type="region of interest" description="Disordered" evidence="1">
    <location>
        <begin position="120"/>
        <end position="320"/>
    </location>
</feature>
<evidence type="ECO:0000313" key="3">
    <source>
        <dbReference type="Proteomes" id="UP001146793"/>
    </source>
</evidence>
<evidence type="ECO:0000256" key="1">
    <source>
        <dbReference type="SAM" id="MobiDB-lite"/>
    </source>
</evidence>
<feature type="compositionally biased region" description="Basic and acidic residues" evidence="1">
    <location>
        <begin position="239"/>
        <end position="266"/>
    </location>
</feature>
<name>A0AAV8AF40_9EUKA</name>
<feature type="compositionally biased region" description="Basic and acidic residues" evidence="1">
    <location>
        <begin position="201"/>
        <end position="211"/>
    </location>
</feature>
<feature type="compositionally biased region" description="Basic and acidic residues" evidence="1">
    <location>
        <begin position="135"/>
        <end position="151"/>
    </location>
</feature>
<reference evidence="2" key="1">
    <citation type="submission" date="2022-08" db="EMBL/GenBank/DDBJ databases">
        <title>Novel sulphate-reducing endosymbionts in the free-living metamonad Anaeramoeba.</title>
        <authorList>
            <person name="Jerlstrom-Hultqvist J."/>
            <person name="Cepicka I."/>
            <person name="Gallot-Lavallee L."/>
            <person name="Salas-Leiva D."/>
            <person name="Curtis B.A."/>
            <person name="Zahonova K."/>
            <person name="Pipaliya S."/>
            <person name="Dacks J."/>
            <person name="Roger A.J."/>
        </authorList>
    </citation>
    <scope>NUCLEOTIDE SEQUENCE</scope>
    <source>
        <strain evidence="2">Busselton2</strain>
    </source>
</reference>
<accession>A0AAV8AF40</accession>
<dbReference type="EMBL" id="JANTQA010000012">
    <property type="protein sequence ID" value="KAJ3450804.1"/>
    <property type="molecule type" value="Genomic_DNA"/>
</dbReference>